<dbReference type="InterPro" id="IPR037800">
    <property type="entry name" value="GCN5"/>
</dbReference>
<dbReference type="PANTHER" id="PTHR45750">
    <property type="entry name" value="GH11602P"/>
    <property type="match status" value="1"/>
</dbReference>
<dbReference type="SUPFAM" id="SSF55729">
    <property type="entry name" value="Acyl-CoA N-acyltransferases (Nat)"/>
    <property type="match status" value="1"/>
</dbReference>
<keyword evidence="8" id="KW-0804">Transcription</keyword>
<feature type="domain" description="Bromo" evidence="15">
    <location>
        <begin position="663"/>
        <end position="705"/>
    </location>
</feature>
<dbReference type="Pfam" id="PF06466">
    <property type="entry name" value="PCAF_N"/>
    <property type="match status" value="1"/>
</dbReference>
<evidence type="ECO:0000256" key="5">
    <source>
        <dbReference type="ARBA" id="ARBA00022679"/>
    </source>
</evidence>
<dbReference type="PANTHER" id="PTHR45750:SF1">
    <property type="entry name" value="HISTONE ACETYLTRANSFERASE KAT2A"/>
    <property type="match status" value="1"/>
</dbReference>
<comment type="similarity">
    <text evidence="3">Belongs to the acetyltransferase family. GCN5 subfamily.</text>
</comment>
<keyword evidence="7 13" id="KW-0103">Bromodomain</keyword>
<evidence type="ECO:0000256" key="2">
    <source>
        <dbReference type="ARBA" id="ARBA00004300"/>
    </source>
</evidence>
<dbReference type="PROSITE" id="PS51186">
    <property type="entry name" value="GNAT"/>
    <property type="match status" value="1"/>
</dbReference>
<name>A0A4V6AW53_COLLU</name>
<dbReference type="Pfam" id="PF00439">
    <property type="entry name" value="Bromodomain"/>
    <property type="match status" value="1"/>
</dbReference>
<keyword evidence="5 17" id="KW-0808">Transferase</keyword>
<reference evidence="17 18" key="1">
    <citation type="submission" date="2019-01" db="EMBL/GenBank/DDBJ databases">
        <title>Genome Assembly of Collichthys lucidus.</title>
        <authorList>
            <person name="Cai M."/>
            <person name="Xiao S."/>
        </authorList>
    </citation>
    <scope>NUCLEOTIDE SEQUENCE [LARGE SCALE GENOMIC DNA]</scope>
    <source>
        <strain evidence="17">JT15FE1705JMU</strain>
        <tissue evidence="17">Muscle</tissue>
    </source>
</reference>
<keyword evidence="9" id="KW-0963">Cytoplasm</keyword>
<dbReference type="InterPro" id="IPR036427">
    <property type="entry name" value="Bromodomain-like_sf"/>
</dbReference>
<feature type="domain" description="N-acetyltransferase" evidence="16">
    <location>
        <begin position="458"/>
        <end position="608"/>
    </location>
</feature>
<evidence type="ECO:0000256" key="14">
    <source>
        <dbReference type="SAM" id="MobiDB-lite"/>
    </source>
</evidence>
<dbReference type="CDD" id="cd04301">
    <property type="entry name" value="NAT_SF"/>
    <property type="match status" value="1"/>
</dbReference>
<evidence type="ECO:0000256" key="1">
    <source>
        <dbReference type="ARBA" id="ARBA00004123"/>
    </source>
</evidence>
<evidence type="ECO:0000256" key="13">
    <source>
        <dbReference type="PROSITE-ProRule" id="PRU00035"/>
    </source>
</evidence>
<evidence type="ECO:0000256" key="3">
    <source>
        <dbReference type="ARBA" id="ARBA00008607"/>
    </source>
</evidence>
<dbReference type="Gene3D" id="3.40.630.30">
    <property type="match status" value="1"/>
</dbReference>
<dbReference type="GO" id="GO:0005634">
    <property type="term" value="C:nucleus"/>
    <property type="evidence" value="ECO:0007669"/>
    <property type="project" value="UniProtKB-SubCell"/>
</dbReference>
<evidence type="ECO:0000259" key="15">
    <source>
        <dbReference type="PROSITE" id="PS50014"/>
    </source>
</evidence>
<comment type="catalytic activity">
    <reaction evidence="12">
        <text>L-lysyl-[histone] + acetyl-CoA = N(6)-acetyl-L-lysyl-[histone] + CoA + H(+)</text>
        <dbReference type="Rhea" id="RHEA:21992"/>
        <dbReference type="Rhea" id="RHEA-COMP:9845"/>
        <dbReference type="Rhea" id="RHEA-COMP:11338"/>
        <dbReference type="ChEBI" id="CHEBI:15378"/>
        <dbReference type="ChEBI" id="CHEBI:29969"/>
        <dbReference type="ChEBI" id="CHEBI:57287"/>
        <dbReference type="ChEBI" id="CHEBI:57288"/>
        <dbReference type="ChEBI" id="CHEBI:61930"/>
        <dbReference type="EC" id="2.3.1.48"/>
    </reaction>
    <physiologicalReaction direction="left-to-right" evidence="12">
        <dbReference type="Rhea" id="RHEA:21993"/>
    </physiologicalReaction>
</comment>
<dbReference type="Gene3D" id="1.20.920.10">
    <property type="entry name" value="Bromodomain-like"/>
    <property type="match status" value="1"/>
</dbReference>
<keyword evidence="10" id="KW-0539">Nucleus</keyword>
<evidence type="ECO:0000256" key="6">
    <source>
        <dbReference type="ARBA" id="ARBA00023015"/>
    </source>
</evidence>
<evidence type="ECO:0000256" key="9">
    <source>
        <dbReference type="ARBA" id="ARBA00023212"/>
    </source>
</evidence>
<feature type="region of interest" description="Disordered" evidence="14">
    <location>
        <begin position="1"/>
        <end position="57"/>
    </location>
</feature>
<dbReference type="GO" id="GO:0043992">
    <property type="term" value="F:histone H3K9 acetyltransferase activity"/>
    <property type="evidence" value="ECO:0007669"/>
    <property type="project" value="UniProtKB-ARBA"/>
</dbReference>
<organism evidence="17 18">
    <name type="scientific">Collichthys lucidus</name>
    <name type="common">Big head croaker</name>
    <name type="synonym">Sciaena lucida</name>
    <dbReference type="NCBI Taxonomy" id="240159"/>
    <lineage>
        <taxon>Eukaryota</taxon>
        <taxon>Metazoa</taxon>
        <taxon>Chordata</taxon>
        <taxon>Craniata</taxon>
        <taxon>Vertebrata</taxon>
        <taxon>Euteleostomi</taxon>
        <taxon>Actinopterygii</taxon>
        <taxon>Neopterygii</taxon>
        <taxon>Teleostei</taxon>
        <taxon>Neoteleostei</taxon>
        <taxon>Acanthomorphata</taxon>
        <taxon>Eupercaria</taxon>
        <taxon>Sciaenidae</taxon>
        <taxon>Collichthys</taxon>
    </lineage>
</organism>
<feature type="compositionally biased region" description="Low complexity" evidence="14">
    <location>
        <begin position="1"/>
        <end position="30"/>
    </location>
</feature>
<keyword evidence="18" id="KW-1185">Reference proteome</keyword>
<evidence type="ECO:0000259" key="16">
    <source>
        <dbReference type="PROSITE" id="PS51186"/>
    </source>
</evidence>
<dbReference type="AlphaFoldDB" id="A0A4V6AW53"/>
<keyword evidence="6" id="KW-0805">Transcription regulation</keyword>
<dbReference type="InterPro" id="IPR000182">
    <property type="entry name" value="GNAT_dom"/>
</dbReference>
<proteinExistence type="inferred from homology"/>
<dbReference type="Proteomes" id="UP000298787">
    <property type="component" value="Chromosome 23"/>
</dbReference>
<dbReference type="FunFam" id="3.40.630.30:FF:000004">
    <property type="entry name" value="Histone acetyltransferase KAT2A"/>
    <property type="match status" value="1"/>
</dbReference>
<evidence type="ECO:0000256" key="7">
    <source>
        <dbReference type="ARBA" id="ARBA00023117"/>
    </source>
</evidence>
<evidence type="ECO:0000256" key="11">
    <source>
        <dbReference type="ARBA" id="ARBA00023315"/>
    </source>
</evidence>
<dbReference type="InterPro" id="IPR016181">
    <property type="entry name" value="Acyl_CoA_acyltransferase"/>
</dbReference>
<sequence>MSDPAAQALQPRLLQAQSAGSAGSSTAATGSGSGNSDPARPGLSQQQRASQKKAQVRAFPRAKKLEKLGVFSACKAIDTCKCNGWKNPNPPSATRLDLQQQAASLSEPCRSCGHALADHVSHLENVSEDEINRLLGMVVDVENLFMSVHKEEDTDTKQVYFYLFKLLRKCILQMSQPVVEGSLGSPPFEKPNIEQGVLNFVQYKFSHLAPKERQTMFELSKMFLLCLNYWKLETPTQYRQRTQKDDGTAYKVDYTRWLCYCHVPQSNDSLPRYETTHVFGRSLLKSIFTVTRRQLLEKFRVEKDKLLPEKRTLILTHFPKFLSMLEEEIYGENSPIWEADFTMPASDGTQLGHQTGLSSISSLGSMDTGGAEPIIGLSPFSQTLCREKRKLPEALTLEDAKRIRVMGDIPMELVNEVMMTITDPAAMLGPETNLLTPNAARDETARLEERRGIIEFHVIGNSLSQKSNKKILMWLVGLQNVFSHQLPRMPKEYITRLVFDPPSPLSKTGRVIGGICFRMFPTQGFTEIVFCAVTSNEQVKGYGTHLMNHLKEYHIKHNILYFLTYADEYAIGYFKKQGFSKDIKVPKSRYLGYIKDYEGATLMECELNPRIPYTELSHIIKRQKEIIKKLIERKQSQIRKVYPGLTCFKEGVRQIPVESIPGINLKTMTERLKNRYYVTKKLFIADLQRIITNCREYNPPDSEYCKCANTLEKFFYFKLKDGGLIEK</sequence>
<protein>
    <recommendedName>
        <fullName evidence="4">histone acetyltransferase</fullName>
        <ecNumber evidence="4">2.3.1.48</ecNumber>
    </recommendedName>
</protein>
<gene>
    <name evidence="17" type="ORF">D9C73_025586</name>
</gene>
<keyword evidence="11" id="KW-0012">Acyltransferase</keyword>
<dbReference type="SUPFAM" id="SSF47370">
    <property type="entry name" value="Bromodomain"/>
    <property type="match status" value="1"/>
</dbReference>
<dbReference type="SMART" id="SM00297">
    <property type="entry name" value="BROMO"/>
    <property type="match status" value="1"/>
</dbReference>
<evidence type="ECO:0000256" key="8">
    <source>
        <dbReference type="ARBA" id="ARBA00023163"/>
    </source>
</evidence>
<dbReference type="PROSITE" id="PS50014">
    <property type="entry name" value="BROMODOMAIN_2"/>
    <property type="match status" value="1"/>
</dbReference>
<evidence type="ECO:0000256" key="10">
    <source>
        <dbReference type="ARBA" id="ARBA00023242"/>
    </source>
</evidence>
<evidence type="ECO:0000313" key="18">
    <source>
        <dbReference type="Proteomes" id="UP000298787"/>
    </source>
</evidence>
<dbReference type="EMBL" id="CM014100">
    <property type="protein sequence ID" value="TKS92212.1"/>
    <property type="molecule type" value="Genomic_DNA"/>
</dbReference>
<comment type="subcellular location">
    <subcellularLocation>
        <location evidence="2">Cytoplasm</location>
        <location evidence="2">Cytoskeleton</location>
        <location evidence="2">Microtubule organizing center</location>
        <location evidence="2">Centrosome</location>
    </subcellularLocation>
    <subcellularLocation>
        <location evidence="1">Nucleus</location>
    </subcellularLocation>
</comment>
<dbReference type="InterPro" id="IPR009464">
    <property type="entry name" value="PCAF_N"/>
</dbReference>
<dbReference type="EC" id="2.3.1.48" evidence="4"/>
<dbReference type="GO" id="GO:0140672">
    <property type="term" value="C:ATAC complex"/>
    <property type="evidence" value="ECO:0007669"/>
    <property type="project" value="TreeGrafter"/>
</dbReference>
<dbReference type="GO" id="GO:0045944">
    <property type="term" value="P:positive regulation of transcription by RNA polymerase II"/>
    <property type="evidence" value="ECO:0007669"/>
    <property type="project" value="TreeGrafter"/>
</dbReference>
<evidence type="ECO:0000313" key="17">
    <source>
        <dbReference type="EMBL" id="TKS92212.1"/>
    </source>
</evidence>
<dbReference type="Pfam" id="PF00583">
    <property type="entry name" value="Acetyltransf_1"/>
    <property type="match status" value="1"/>
</dbReference>
<dbReference type="InterPro" id="IPR001487">
    <property type="entry name" value="Bromodomain"/>
</dbReference>
<dbReference type="STRING" id="240159.A0A4V6AW53"/>
<dbReference type="GO" id="GO:0005813">
    <property type="term" value="C:centrosome"/>
    <property type="evidence" value="ECO:0007669"/>
    <property type="project" value="UniProtKB-SubCell"/>
</dbReference>
<evidence type="ECO:0000256" key="4">
    <source>
        <dbReference type="ARBA" id="ARBA00013184"/>
    </source>
</evidence>
<keyword evidence="9" id="KW-0206">Cytoskeleton</keyword>
<evidence type="ECO:0000256" key="12">
    <source>
        <dbReference type="ARBA" id="ARBA00048940"/>
    </source>
</evidence>
<accession>A0A4V6AW53</accession>